<keyword evidence="3 12" id="KW-0813">Transport</keyword>
<dbReference type="KEGG" id="lpil:LIP_0618"/>
<evidence type="ECO:0000256" key="3">
    <source>
        <dbReference type="ARBA" id="ARBA00022448"/>
    </source>
</evidence>
<keyword evidence="7 12" id="KW-0479">Metal-binding</keyword>
<evidence type="ECO:0000256" key="2">
    <source>
        <dbReference type="ARBA" id="ARBA00009819"/>
    </source>
</evidence>
<keyword evidence="10 12" id="KW-0408">Iron</keyword>
<keyword evidence="5 12" id="KW-0349">Heme</keyword>
<evidence type="ECO:0000256" key="7">
    <source>
        <dbReference type="ARBA" id="ARBA00022723"/>
    </source>
</evidence>
<protein>
    <submittedName>
        <fullName evidence="13">Cytochrome BD ubiquinol oxidase subunit I</fullName>
    </submittedName>
</protein>
<dbReference type="GO" id="GO:0019646">
    <property type="term" value="P:aerobic electron transport chain"/>
    <property type="evidence" value="ECO:0007669"/>
    <property type="project" value="InterPro"/>
</dbReference>
<name>A0A0K2SHA5_LIMPI</name>
<dbReference type="InterPro" id="IPR002585">
    <property type="entry name" value="Cyt-d_ubiquinol_oxidase_su_1"/>
</dbReference>
<keyword evidence="8 12" id="KW-0249">Electron transport</keyword>
<dbReference type="PANTHER" id="PTHR30365:SF14">
    <property type="entry name" value="CYTOCHROME BD MENAQUINOL OXIDASE SUBUNIT I-RELATED"/>
    <property type="match status" value="1"/>
</dbReference>
<dbReference type="GO" id="GO:0016682">
    <property type="term" value="F:oxidoreductase activity, acting on diphenols and related substances as donors, oxygen as acceptor"/>
    <property type="evidence" value="ECO:0007669"/>
    <property type="project" value="TreeGrafter"/>
</dbReference>
<evidence type="ECO:0000313" key="14">
    <source>
        <dbReference type="Proteomes" id="UP000065807"/>
    </source>
</evidence>
<evidence type="ECO:0000256" key="8">
    <source>
        <dbReference type="ARBA" id="ARBA00022982"/>
    </source>
</evidence>
<dbReference type="GO" id="GO:0070069">
    <property type="term" value="C:cytochrome complex"/>
    <property type="evidence" value="ECO:0007669"/>
    <property type="project" value="UniProtKB-UniRule"/>
</dbReference>
<feature type="transmembrane region" description="Helical" evidence="12">
    <location>
        <begin position="319"/>
        <end position="343"/>
    </location>
</feature>
<organism evidence="13 14">
    <name type="scientific">Limnochorda pilosa</name>
    <dbReference type="NCBI Taxonomy" id="1555112"/>
    <lineage>
        <taxon>Bacteria</taxon>
        <taxon>Bacillati</taxon>
        <taxon>Bacillota</taxon>
        <taxon>Limnochordia</taxon>
        <taxon>Limnochordales</taxon>
        <taxon>Limnochordaceae</taxon>
        <taxon>Limnochorda</taxon>
    </lineage>
</organism>
<feature type="transmembrane region" description="Helical" evidence="12">
    <location>
        <begin position="217"/>
        <end position="235"/>
    </location>
</feature>
<feature type="transmembrane region" description="Helical" evidence="12">
    <location>
        <begin position="396"/>
        <end position="425"/>
    </location>
</feature>
<keyword evidence="6 12" id="KW-0812">Transmembrane</keyword>
<evidence type="ECO:0000256" key="9">
    <source>
        <dbReference type="ARBA" id="ARBA00022989"/>
    </source>
</evidence>
<gene>
    <name evidence="13" type="ORF">LIP_0618</name>
</gene>
<dbReference type="EMBL" id="AP014924">
    <property type="protein sequence ID" value="BAS26475.1"/>
    <property type="molecule type" value="Genomic_DNA"/>
</dbReference>
<feature type="transmembrane region" description="Helical" evidence="12">
    <location>
        <begin position="54"/>
        <end position="74"/>
    </location>
</feature>
<evidence type="ECO:0000313" key="13">
    <source>
        <dbReference type="EMBL" id="BAS26475.1"/>
    </source>
</evidence>
<dbReference type="STRING" id="1555112.LIP_0618"/>
<accession>A0A0K2SHA5</accession>
<keyword evidence="14" id="KW-1185">Reference proteome</keyword>
<evidence type="ECO:0000256" key="4">
    <source>
        <dbReference type="ARBA" id="ARBA00022475"/>
    </source>
</evidence>
<keyword evidence="9 12" id="KW-1133">Transmembrane helix</keyword>
<keyword evidence="4 12" id="KW-1003">Cell membrane</keyword>
<evidence type="ECO:0000256" key="11">
    <source>
        <dbReference type="ARBA" id="ARBA00023136"/>
    </source>
</evidence>
<dbReference type="GO" id="GO:0005886">
    <property type="term" value="C:plasma membrane"/>
    <property type="evidence" value="ECO:0007669"/>
    <property type="project" value="UniProtKB-SubCell"/>
</dbReference>
<sequence>MNELLAARGQMAFSLGFHMIFAALGVGMPMMMMLAERRWLQTRDESYRRLARTWAKATGLTFAIGAVSGTALSFELGLLWPRFMEFAGPAIGPAFTLEAFAFFLEAIFLGLYLYGWDRLSPRVHWWAGVPVAVSGAASSVLVVSANAWMQNPQGAELLVSNPAALDPLRALFANPTWVQMAIHSTLATYAATAFAVAGVYAWGALHGRRDAYHRNALRLAAAVALVVAVLMPLTGDRSAKLVARQQPAKLAAMESQFVSEEGAPLRIGGWPDVESQEVRYALEIPGGLSWLAFGSATAPVTGLDQIPRDEWPNVPVTHLSFQVMVGAGFAMLGVALWFAWVAWRRKRDPLGDTSLLWAMVAAGPLGFIALETGWIVTEVGRQPWTVYGVMRTAEAVTPAAGIASTFLGFVLLYLLLGATLVWLLLRLRQPTAPEPSPGGSDEEVAGRVAG</sequence>
<dbReference type="GO" id="GO:0020037">
    <property type="term" value="F:heme binding"/>
    <property type="evidence" value="ECO:0007669"/>
    <property type="project" value="TreeGrafter"/>
</dbReference>
<dbReference type="PANTHER" id="PTHR30365">
    <property type="entry name" value="CYTOCHROME D UBIQUINOL OXIDASE"/>
    <property type="match status" value="1"/>
</dbReference>
<dbReference type="Pfam" id="PF01654">
    <property type="entry name" value="Cyt_bd_oxida_I"/>
    <property type="match status" value="1"/>
</dbReference>
<dbReference type="Proteomes" id="UP000065807">
    <property type="component" value="Chromosome"/>
</dbReference>
<dbReference type="PATRIC" id="fig|1555112.3.peg.646"/>
<feature type="transmembrane region" description="Helical" evidence="12">
    <location>
        <begin position="12"/>
        <end position="34"/>
    </location>
</feature>
<keyword evidence="11 12" id="KW-0472">Membrane</keyword>
<evidence type="ECO:0000256" key="6">
    <source>
        <dbReference type="ARBA" id="ARBA00022692"/>
    </source>
</evidence>
<evidence type="ECO:0000256" key="5">
    <source>
        <dbReference type="ARBA" id="ARBA00022617"/>
    </source>
</evidence>
<feature type="transmembrane region" description="Helical" evidence="12">
    <location>
        <begin position="94"/>
        <end position="114"/>
    </location>
</feature>
<proteinExistence type="inferred from homology"/>
<comment type="similarity">
    <text evidence="2 12">Belongs to the cytochrome ubiquinol oxidase subunit 1 family.</text>
</comment>
<reference evidence="14" key="2">
    <citation type="journal article" date="2016" name="Int. J. Syst. Evol. Microbiol.">
        <title>Complete genome sequence and cell structure of Limnochorda pilosa, a Gram-negative spore-former within the phylum Firmicutes.</title>
        <authorList>
            <person name="Watanabe M."/>
            <person name="Kojima H."/>
            <person name="Fukui M."/>
        </authorList>
    </citation>
    <scope>NUCLEOTIDE SEQUENCE [LARGE SCALE GENOMIC DNA]</scope>
    <source>
        <strain evidence="14">HC45</strain>
    </source>
</reference>
<dbReference type="GO" id="GO:0046872">
    <property type="term" value="F:metal ion binding"/>
    <property type="evidence" value="ECO:0007669"/>
    <property type="project" value="UniProtKB-UniRule"/>
</dbReference>
<dbReference type="GO" id="GO:0009055">
    <property type="term" value="F:electron transfer activity"/>
    <property type="evidence" value="ECO:0007669"/>
    <property type="project" value="UniProtKB-UniRule"/>
</dbReference>
<feature type="transmembrane region" description="Helical" evidence="12">
    <location>
        <begin position="186"/>
        <end position="205"/>
    </location>
</feature>
<dbReference type="AlphaFoldDB" id="A0A0K2SHA5"/>
<evidence type="ECO:0000256" key="1">
    <source>
        <dbReference type="ARBA" id="ARBA00004651"/>
    </source>
</evidence>
<feature type="transmembrane region" description="Helical" evidence="12">
    <location>
        <begin position="126"/>
        <end position="149"/>
    </location>
</feature>
<evidence type="ECO:0000256" key="12">
    <source>
        <dbReference type="PIRNR" id="PIRNR006446"/>
    </source>
</evidence>
<evidence type="ECO:0000256" key="10">
    <source>
        <dbReference type="ARBA" id="ARBA00023004"/>
    </source>
</evidence>
<reference evidence="14" key="1">
    <citation type="submission" date="2015-07" db="EMBL/GenBank/DDBJ databases">
        <title>Complete genome sequence and phylogenetic analysis of Limnochorda pilosa.</title>
        <authorList>
            <person name="Watanabe M."/>
            <person name="Kojima H."/>
            <person name="Fukui M."/>
        </authorList>
    </citation>
    <scope>NUCLEOTIDE SEQUENCE [LARGE SCALE GENOMIC DNA]</scope>
    <source>
        <strain evidence="14">HC45</strain>
    </source>
</reference>
<dbReference type="PIRSF" id="PIRSF006446">
    <property type="entry name" value="Cyt_quinol_oxidase_1"/>
    <property type="match status" value="1"/>
</dbReference>
<dbReference type="OrthoDB" id="9807042at2"/>
<comment type="subcellular location">
    <subcellularLocation>
        <location evidence="1">Cell membrane</location>
        <topology evidence="1">Multi-pass membrane protein</topology>
    </subcellularLocation>
</comment>
<feature type="transmembrane region" description="Helical" evidence="12">
    <location>
        <begin position="355"/>
        <end position="376"/>
    </location>
</feature>